<dbReference type="SUPFAM" id="SSF50978">
    <property type="entry name" value="WD40 repeat-like"/>
    <property type="match status" value="1"/>
</dbReference>
<evidence type="ECO:0000256" key="1">
    <source>
        <dbReference type="PROSITE-ProRule" id="PRU00221"/>
    </source>
</evidence>
<dbReference type="GeneTree" id="ENSGT00940000166272"/>
<keyword evidence="4" id="KW-1185">Reference proteome</keyword>
<dbReference type="AlphaFoldDB" id="A0A9J8CUJ3"/>
<evidence type="ECO:0000313" key="4">
    <source>
        <dbReference type="Proteomes" id="UP001108240"/>
    </source>
</evidence>
<protein>
    <submittedName>
        <fullName evidence="3">WD repeat domain 54</fullName>
    </submittedName>
</protein>
<feature type="repeat" description="WD" evidence="1">
    <location>
        <begin position="170"/>
        <end position="201"/>
    </location>
</feature>
<sequence length="235" mass="25611">IPKMYHKEKSIQIKSSASAIYNNLSVLRIAPRCLNCFTVVQTVSSGCPFQFLTLPSGVSSGSVLVFDVPSKGSNIILSEVLEEHKEAITDMASECSGNLECIADLVSADDSGLLCVWKSGEDFHLLNKILVLSITSCSSVKLWKGTVIAGYGTGQIRLYEGVTGILHAEVNAQARWIYSLDFAPFTGLLISAAEDSWVRVWLVSLTPETNSVEVNALTDKYSTLPIKSLWSVRLF</sequence>
<evidence type="ECO:0000313" key="3">
    <source>
        <dbReference type="Ensembl" id="ENSCCRP00000168805.1"/>
    </source>
</evidence>
<dbReference type="OMA" id="TSHRSIX"/>
<dbReference type="Proteomes" id="UP001108240">
    <property type="component" value="Unplaced"/>
</dbReference>
<dbReference type="InterPro" id="IPR001680">
    <property type="entry name" value="WD40_rpt"/>
</dbReference>
<accession>A0A9J8CUJ3</accession>
<dbReference type="Gene3D" id="2.130.10.10">
    <property type="entry name" value="YVTN repeat-like/Quinoprotein amine dehydrogenase"/>
    <property type="match status" value="1"/>
</dbReference>
<dbReference type="InterPro" id="IPR049546">
    <property type="entry name" value="WDR54_beta_prop"/>
</dbReference>
<feature type="domain" description="WD repeat-containing protein 54 beta-propeller" evidence="2">
    <location>
        <begin position="56"/>
        <end position="216"/>
    </location>
</feature>
<keyword evidence="1" id="KW-0853">WD repeat</keyword>
<reference evidence="3" key="1">
    <citation type="submission" date="2025-08" db="UniProtKB">
        <authorList>
            <consortium name="Ensembl"/>
        </authorList>
    </citation>
    <scope>IDENTIFICATION</scope>
</reference>
<name>A0A9J8CUJ3_CYPCA</name>
<dbReference type="Ensembl" id="ENSCCRT00000148180.1">
    <property type="protein sequence ID" value="ENSCCRP00000168805.1"/>
    <property type="gene ID" value="ENSCCRG00000066225.1"/>
</dbReference>
<dbReference type="InterPro" id="IPR036322">
    <property type="entry name" value="WD40_repeat_dom_sf"/>
</dbReference>
<organism evidence="3 4">
    <name type="scientific">Cyprinus carpio carpio</name>
    <dbReference type="NCBI Taxonomy" id="630221"/>
    <lineage>
        <taxon>Eukaryota</taxon>
        <taxon>Metazoa</taxon>
        <taxon>Chordata</taxon>
        <taxon>Craniata</taxon>
        <taxon>Vertebrata</taxon>
        <taxon>Euteleostomi</taxon>
        <taxon>Actinopterygii</taxon>
        <taxon>Neopterygii</taxon>
        <taxon>Teleostei</taxon>
        <taxon>Ostariophysi</taxon>
        <taxon>Cypriniformes</taxon>
        <taxon>Cyprinidae</taxon>
        <taxon>Cyprininae</taxon>
        <taxon>Cyprinus</taxon>
    </lineage>
</organism>
<dbReference type="PROSITE" id="PS50082">
    <property type="entry name" value="WD_REPEATS_2"/>
    <property type="match status" value="1"/>
</dbReference>
<proteinExistence type="predicted"/>
<dbReference type="InterPro" id="IPR015943">
    <property type="entry name" value="WD40/YVTN_repeat-like_dom_sf"/>
</dbReference>
<evidence type="ECO:0000259" key="2">
    <source>
        <dbReference type="Pfam" id="PF21031"/>
    </source>
</evidence>
<reference evidence="3" key="2">
    <citation type="submission" date="2025-09" db="UniProtKB">
        <authorList>
            <consortium name="Ensembl"/>
        </authorList>
    </citation>
    <scope>IDENTIFICATION</scope>
</reference>
<dbReference type="Pfam" id="PF21031">
    <property type="entry name" value="WDR54"/>
    <property type="match status" value="1"/>
</dbReference>